<feature type="domain" description="EAL" evidence="4">
    <location>
        <begin position="1105"/>
        <end position="1357"/>
    </location>
</feature>
<comment type="cofactor">
    <cofactor evidence="1">
        <name>Mg(2+)</name>
        <dbReference type="ChEBI" id="CHEBI:18420"/>
    </cofactor>
</comment>
<dbReference type="InterPro" id="IPR000014">
    <property type="entry name" value="PAS"/>
</dbReference>
<dbReference type="Proteomes" id="UP000078596">
    <property type="component" value="Chromosome"/>
</dbReference>
<dbReference type="CDD" id="cd18773">
    <property type="entry name" value="PDC1_HK_sensor"/>
    <property type="match status" value="1"/>
</dbReference>
<dbReference type="CDD" id="cd01948">
    <property type="entry name" value="EAL"/>
    <property type="match status" value="1"/>
</dbReference>
<dbReference type="NCBIfam" id="TIGR00254">
    <property type="entry name" value="GGDEF"/>
    <property type="match status" value="1"/>
</dbReference>
<sequence length="1448" mass="160830">MLPGWLLLSFLGPLLLVGVLSLWVESEQYHLENREVTQDANQAGMTYGAQIANRLMAHYAELEFVAVELIGSGNDPTTPDEKTVQTLRRFMATHPGLYAFNVQSADGNRILWSTKHQSSDPIDSGRDFTALAGNANLMFGQAQFAPRIGFHVLTTRYRLRDASGKTRYFVGTPYRLDYLLAGVVTRIPWDFAVIDTRDGSVLGTWRRDRVEFDQPDLARFGKRLQISGYPLAVRVAWPKGLVRERYLEAAPSRWVFEVGALLLLLLAVYWVTALLRRRAQDALRLQRLSDFNALLAQASQVVADSVREDDLFQAICDLAIRYGHLKLAWVGRPDDAQRFQFIAAGGDVSYIDGLFISADPSIPEGQGAGGRTWREGRAYYSESFGATVTLKPWQARAERWGLRAGATLPILQNGRTVAVLAVFHERANIWDDDLRRLLEDLAQAISNGLDRLEAAERKRQLEQDLERARVYQRTLFERNAAGILIIDAQRIIVDVNTSLCEMTGFPAEVLIGQSLAMLYADDRPFDDFADFYESRIRSEASIQLMMSLQRSNGETLTVQALGTKISLPQGGSGVLCSMIDITALQEAREQVQRQALHDILTDLPNRRALDNHLPLAIARAQRNQGVVAVGMMDLDNFKPVNDTWGHTAGDRLLKELGLRLKNHLRETDLLARLGGDEFVIVIEDLDADHAAEQLSRVLDRLHRAVESPFDVAPGAQAVVGLSLGVALFPFDGTDGDSLIRLADAAMYRAKQNKQHRQNWWQPSVSEIDEAEALAEDASFDVFGEDANALLAKSQPYLKPVTDRFIEHFYTELSQEAQMHTILRNFTTEQVRSLMTQQAAYLQFLLAPSTTQAMIHDRARHVGQVHALVGVSAVLLTQMLSLYRRLLSEQLKEFQLPTGTRYRLLQTVEARLQADLEIQLDMEGRVLSAYFDHLSRPMPAAGTSWIEASALDIDWLGDLPGIQGAILMRLSPEGVFTVERSAGPHGGRIAAVLGEPGREAVVDPDSPRGQGLSAQAWRSLQILSTPSYALDPRYRAWHKVVEPLGLRSALSVPLLNAAGQAEAVVSLFGAYPNQFESATIQHFARGLQQRWEQIWQRCSTPAPVMPEDQAIGLRRALFSGGLRMFMQPVISLATGRLVKAEALARLQMPDGQIIPPGVFLPLLGQADLDHLFRLGLVATLTELTRWDAAGLSIDIAVNLPPSNLLDAECPRWVAETLSRFNVAPERLTLELLETQSMDVAHQDRTIAAFLDLGVKLAMDDLGSGYSSLLRLSKVPFHTIKIDQGLLLHIRENPVQAISLIASILQMGKDFDREVVAEGLEDLGMIEAVTQLGAVFGQGFGIARPMPADELPAWRPPEGLPVDAREIRTFLGALAYQWRMMHQKRSGHGQPESGCPLMAFLRASGRTDPDAAEWHAQLQAAPSDPDLAARLLSWLSEQVHEEQARVTCLR</sequence>
<dbReference type="Pfam" id="PF13185">
    <property type="entry name" value="GAF_2"/>
    <property type="match status" value="1"/>
</dbReference>
<dbReference type="SUPFAM" id="SSF55073">
    <property type="entry name" value="Nucleotide cyclase"/>
    <property type="match status" value="1"/>
</dbReference>
<dbReference type="Gene3D" id="3.30.450.40">
    <property type="match status" value="2"/>
</dbReference>
<dbReference type="FunFam" id="3.30.70.270:FF:000001">
    <property type="entry name" value="Diguanylate cyclase domain protein"/>
    <property type="match status" value="1"/>
</dbReference>
<dbReference type="InterPro" id="IPR035965">
    <property type="entry name" value="PAS-like_dom_sf"/>
</dbReference>
<dbReference type="InterPro" id="IPR052155">
    <property type="entry name" value="Biofilm_reg_signaling"/>
</dbReference>
<feature type="domain" description="PAS" evidence="3">
    <location>
        <begin position="468"/>
        <end position="523"/>
    </location>
</feature>
<dbReference type="InterPro" id="IPR029016">
    <property type="entry name" value="GAF-like_dom_sf"/>
</dbReference>
<evidence type="ECO:0000313" key="6">
    <source>
        <dbReference type="EMBL" id="ANJ67371.1"/>
    </source>
</evidence>
<keyword evidence="2" id="KW-0812">Transmembrane</keyword>
<organism evidence="6 7">
    <name type="scientific">Halothiobacillus diazotrophicus</name>
    <dbReference type="NCBI Taxonomy" id="1860122"/>
    <lineage>
        <taxon>Bacteria</taxon>
        <taxon>Pseudomonadati</taxon>
        <taxon>Pseudomonadota</taxon>
        <taxon>Gammaproteobacteria</taxon>
        <taxon>Chromatiales</taxon>
        <taxon>Halothiobacillaceae</taxon>
        <taxon>Halothiobacillus</taxon>
    </lineage>
</organism>
<dbReference type="InterPro" id="IPR001633">
    <property type="entry name" value="EAL_dom"/>
</dbReference>
<dbReference type="Gene3D" id="1.10.490.10">
    <property type="entry name" value="Globins"/>
    <property type="match status" value="1"/>
</dbReference>
<dbReference type="InterPro" id="IPR029787">
    <property type="entry name" value="Nucleotide_cyclase"/>
</dbReference>
<dbReference type="InterPro" id="IPR003018">
    <property type="entry name" value="GAF"/>
</dbReference>
<dbReference type="Pfam" id="PF00990">
    <property type="entry name" value="GGDEF"/>
    <property type="match status" value="1"/>
</dbReference>
<gene>
    <name evidence="6" type="ORF">A9404_08245</name>
</gene>
<dbReference type="InterPro" id="IPR000160">
    <property type="entry name" value="GGDEF_dom"/>
</dbReference>
<dbReference type="SUPFAM" id="SSF141868">
    <property type="entry name" value="EAL domain-like"/>
    <property type="match status" value="1"/>
</dbReference>
<dbReference type="SMART" id="SM00267">
    <property type="entry name" value="GGDEF"/>
    <property type="match status" value="1"/>
</dbReference>
<dbReference type="CDD" id="cd14759">
    <property type="entry name" value="GS_GGDEF_2"/>
    <property type="match status" value="1"/>
</dbReference>
<dbReference type="SUPFAM" id="SSF55785">
    <property type="entry name" value="PYP-like sensor domain (PAS domain)"/>
    <property type="match status" value="1"/>
</dbReference>
<dbReference type="PANTHER" id="PTHR44757:SF2">
    <property type="entry name" value="BIOFILM ARCHITECTURE MAINTENANCE PROTEIN MBAA"/>
    <property type="match status" value="1"/>
</dbReference>
<dbReference type="InterPro" id="IPR044398">
    <property type="entry name" value="Globin-sensor_dom"/>
</dbReference>
<dbReference type="Gene3D" id="3.30.450.20">
    <property type="entry name" value="PAS domain"/>
    <property type="match status" value="1"/>
</dbReference>
<dbReference type="PANTHER" id="PTHR44757">
    <property type="entry name" value="DIGUANYLATE CYCLASE DGCP"/>
    <property type="match status" value="1"/>
</dbReference>
<feature type="domain" description="GGDEF" evidence="5">
    <location>
        <begin position="625"/>
        <end position="762"/>
    </location>
</feature>
<dbReference type="KEGG" id="haz:A9404_08245"/>
<accession>A0A191ZHK0</accession>
<dbReference type="Pfam" id="PF00989">
    <property type="entry name" value="PAS"/>
    <property type="match status" value="1"/>
</dbReference>
<dbReference type="PROSITE" id="PS50112">
    <property type="entry name" value="PAS"/>
    <property type="match status" value="1"/>
</dbReference>
<dbReference type="SMART" id="SM00052">
    <property type="entry name" value="EAL"/>
    <property type="match status" value="1"/>
</dbReference>
<dbReference type="GO" id="GO:0020037">
    <property type="term" value="F:heme binding"/>
    <property type="evidence" value="ECO:0007669"/>
    <property type="project" value="InterPro"/>
</dbReference>
<dbReference type="Gene3D" id="3.20.20.450">
    <property type="entry name" value="EAL domain"/>
    <property type="match status" value="1"/>
</dbReference>
<dbReference type="PROSITE" id="PS50883">
    <property type="entry name" value="EAL"/>
    <property type="match status" value="1"/>
</dbReference>
<keyword evidence="7" id="KW-1185">Reference proteome</keyword>
<dbReference type="STRING" id="1860122.A9404_08245"/>
<evidence type="ECO:0000256" key="1">
    <source>
        <dbReference type="ARBA" id="ARBA00001946"/>
    </source>
</evidence>
<evidence type="ECO:0000259" key="5">
    <source>
        <dbReference type="PROSITE" id="PS50887"/>
    </source>
</evidence>
<dbReference type="Pfam" id="PF00563">
    <property type="entry name" value="EAL"/>
    <property type="match status" value="1"/>
</dbReference>
<dbReference type="SUPFAM" id="SSF55781">
    <property type="entry name" value="GAF domain-like"/>
    <property type="match status" value="2"/>
</dbReference>
<dbReference type="InterPro" id="IPR043128">
    <property type="entry name" value="Rev_trsase/Diguanyl_cyclase"/>
</dbReference>
<dbReference type="SMART" id="SM00091">
    <property type="entry name" value="PAS"/>
    <property type="match status" value="1"/>
</dbReference>
<dbReference type="CDD" id="cd00130">
    <property type="entry name" value="PAS"/>
    <property type="match status" value="1"/>
</dbReference>
<dbReference type="InterPro" id="IPR013767">
    <property type="entry name" value="PAS_fold"/>
</dbReference>
<dbReference type="SMART" id="SM00065">
    <property type="entry name" value="GAF"/>
    <property type="match status" value="1"/>
</dbReference>
<evidence type="ECO:0000256" key="2">
    <source>
        <dbReference type="SAM" id="Phobius"/>
    </source>
</evidence>
<dbReference type="EMBL" id="CP016027">
    <property type="protein sequence ID" value="ANJ67371.1"/>
    <property type="molecule type" value="Genomic_DNA"/>
</dbReference>
<dbReference type="InterPro" id="IPR035919">
    <property type="entry name" value="EAL_sf"/>
</dbReference>
<dbReference type="GO" id="GO:0006355">
    <property type="term" value="P:regulation of DNA-templated transcription"/>
    <property type="evidence" value="ECO:0007669"/>
    <property type="project" value="InterPro"/>
</dbReference>
<dbReference type="GO" id="GO:0003824">
    <property type="term" value="F:catalytic activity"/>
    <property type="evidence" value="ECO:0007669"/>
    <property type="project" value="UniProtKB-ARBA"/>
</dbReference>
<dbReference type="PROSITE" id="PS50887">
    <property type="entry name" value="GGDEF"/>
    <property type="match status" value="1"/>
</dbReference>
<name>A0A191ZHK0_9GAMM</name>
<evidence type="ECO:0000259" key="3">
    <source>
        <dbReference type="PROSITE" id="PS50112"/>
    </source>
</evidence>
<evidence type="ECO:0000259" key="4">
    <source>
        <dbReference type="PROSITE" id="PS50883"/>
    </source>
</evidence>
<dbReference type="Gene3D" id="3.30.70.270">
    <property type="match status" value="1"/>
</dbReference>
<dbReference type="GO" id="GO:0019825">
    <property type="term" value="F:oxygen binding"/>
    <property type="evidence" value="ECO:0007669"/>
    <property type="project" value="InterPro"/>
</dbReference>
<feature type="transmembrane region" description="Helical" evidence="2">
    <location>
        <begin position="254"/>
        <end position="275"/>
    </location>
</feature>
<evidence type="ECO:0008006" key="8">
    <source>
        <dbReference type="Google" id="ProtNLM"/>
    </source>
</evidence>
<reference evidence="6 7" key="1">
    <citation type="submission" date="2016-06" db="EMBL/GenBank/DDBJ databases">
        <title>Insight into the functional genes involving in sulfur oxidation in Pearl River water.</title>
        <authorList>
            <person name="Luo J."/>
            <person name="Tan X."/>
            <person name="Lin W."/>
        </authorList>
    </citation>
    <scope>NUCLEOTIDE SEQUENCE [LARGE SCALE GENOMIC DNA]</scope>
    <source>
        <strain evidence="6 7">LS2</strain>
    </source>
</reference>
<protein>
    <recommendedName>
        <fullName evidence="8">Direct oxygen-sensing cyclase</fullName>
    </recommendedName>
</protein>
<keyword evidence="2" id="KW-0472">Membrane</keyword>
<keyword evidence="2" id="KW-1133">Transmembrane helix</keyword>
<dbReference type="Pfam" id="PF11563">
    <property type="entry name" value="Protoglobin"/>
    <property type="match status" value="1"/>
</dbReference>
<dbReference type="InterPro" id="IPR012292">
    <property type="entry name" value="Globin/Proto"/>
</dbReference>
<dbReference type="NCBIfam" id="TIGR00229">
    <property type="entry name" value="sensory_box"/>
    <property type="match status" value="1"/>
</dbReference>
<evidence type="ECO:0000313" key="7">
    <source>
        <dbReference type="Proteomes" id="UP000078596"/>
    </source>
</evidence>
<dbReference type="CDD" id="cd01949">
    <property type="entry name" value="GGDEF"/>
    <property type="match status" value="1"/>
</dbReference>
<proteinExistence type="predicted"/>